<dbReference type="PANTHER" id="PTHR23079">
    <property type="entry name" value="RNA-DEPENDENT RNA POLYMERASE"/>
    <property type="match status" value="1"/>
</dbReference>
<keyword evidence="2" id="KW-0175">Coiled coil</keyword>
<keyword evidence="1" id="KW-0694">RNA-binding</keyword>
<accession>A0ABR1LJ18</accession>
<dbReference type="EMBL" id="JBBPEH010000008">
    <property type="protein sequence ID" value="KAK7535212.1"/>
    <property type="molecule type" value="Genomic_DNA"/>
</dbReference>
<dbReference type="EC" id="2.7.7.48" evidence="1"/>
<evidence type="ECO:0000259" key="3">
    <source>
        <dbReference type="Pfam" id="PF05183"/>
    </source>
</evidence>
<dbReference type="Proteomes" id="UP001360953">
    <property type="component" value="Unassembled WGS sequence"/>
</dbReference>
<dbReference type="PANTHER" id="PTHR23079:SF55">
    <property type="entry name" value="RNA-DIRECTED RNA POLYMERASE"/>
    <property type="match status" value="1"/>
</dbReference>
<keyword evidence="1" id="KW-0808">Transferase</keyword>
<evidence type="ECO:0000256" key="1">
    <source>
        <dbReference type="RuleBase" id="RU363098"/>
    </source>
</evidence>
<protein>
    <recommendedName>
        <fullName evidence="1">RNA-dependent RNA polymerase</fullName>
        <ecNumber evidence="1">2.7.7.48</ecNumber>
    </recommendedName>
</protein>
<comment type="caution">
    <text evidence="4">The sequence shown here is derived from an EMBL/GenBank/DDBJ whole genome shotgun (WGS) entry which is preliminary data.</text>
</comment>
<dbReference type="RefSeq" id="XP_066653937.1">
    <property type="nucleotide sequence ID" value="XM_066797240.1"/>
</dbReference>
<dbReference type="InterPro" id="IPR057596">
    <property type="entry name" value="RDRP_core"/>
</dbReference>
<name>A0ABR1LJ18_9PEZI</name>
<dbReference type="Gene3D" id="1.10.8.790">
    <property type="entry name" value="RNA-dependent RNA polymerase, slab domain, helical subdomain-like"/>
    <property type="match status" value="1"/>
</dbReference>
<feature type="coiled-coil region" evidence="2">
    <location>
        <begin position="830"/>
        <end position="857"/>
    </location>
</feature>
<dbReference type="InterPro" id="IPR007855">
    <property type="entry name" value="RDRP"/>
</dbReference>
<gene>
    <name evidence="4" type="ORF">J3D65DRAFT_555736</name>
</gene>
<organism evidence="4 5">
    <name type="scientific">Phyllosticta citribraziliensis</name>
    <dbReference type="NCBI Taxonomy" id="989973"/>
    <lineage>
        <taxon>Eukaryota</taxon>
        <taxon>Fungi</taxon>
        <taxon>Dikarya</taxon>
        <taxon>Ascomycota</taxon>
        <taxon>Pezizomycotina</taxon>
        <taxon>Dothideomycetes</taxon>
        <taxon>Dothideomycetes incertae sedis</taxon>
        <taxon>Botryosphaeriales</taxon>
        <taxon>Phyllostictaceae</taxon>
        <taxon>Phyllosticta</taxon>
    </lineage>
</organism>
<evidence type="ECO:0000313" key="5">
    <source>
        <dbReference type="Proteomes" id="UP001360953"/>
    </source>
</evidence>
<sequence>HQLKNLPTQHLFVPEIGEKLRSLPFKYRWEYVRVAQTIGSDPDDLIETRPGSAQDYENFWSRLMQNEACQDQSSSVQRSSQKAWEAANFENVKLKGSLSFNTSNTGPLFKLHMQALRTETSCRFQRAFGGDRFLYIEVPPLDALPSHLKEQYGYLPERFVEWLRMPKHFLGRNWTVFFVDPLQPKKRKGESTEMRGFSVLLFAMNGCDLDRKTQKVSSRAPRQAMSPFDLLNWFMPFVDERNASQPFPKAFARISLGLTTTTPTLSFKPSEVRYVLDIVADDTPEDDEFNDPALEWPKDQTKERRVMNDGCARISVGAAQQLWKNVGRGGPLPSTFQGRIGGAKGMWSISAASDTQNPNDREIWIEVTESQRKFWPHKDDRDDSLYDPQRLTFDLHSITDQASSSKIYLSFFPILLDRGVPGETLTGLVGRYMDQERTKLVESSEDPVSLRKWVNDQNSTKEERNREDDIRYQGAMPTSHHEKLVLLLESGFDTSCPYVSDIAEKFVSTSLQELRMNVRIPLPRCTYIKGVADPLGVLEPGEIHLCFSQSLTDDASGESIPFLRDRSVLVARNPALRRSDIQKVKTTFRFDLAHLRDVVVFPTKGKYPLAGKLQGGDYDGDTFWICWEPDLVEPFKNAPAPLQDPAPRDYGIEVDKRSLKDLLLKESSPSKRPSIQNFLWASFEYRCKTNLLGQTTKLHERICYMENTIDSPKINALADLHDLLVDSSKNGYSFDQNAFERFKITSLDLRKQVKEPAYERARKLDKLEKGKLTESKKLTKMRYQKDNITDKMYFESIEPHTRETFKVVTDHFKSMRVDVDEDLLAPYKAIEEDGGEMSEIADELKQLEKAIRQVKDRWNAVIHGRDFDHPKQGESYTDSVNDCFAMFVAIRPTNLTHPVVKCWTRSLTGAPSDWELLKASALYKHWRDKSLSFVFAMAGKWLCWIKASKATDSRLLVLPMWANMKPRRIKKVIREGKKHRSDGYGFEDEDE</sequence>
<evidence type="ECO:0000313" key="4">
    <source>
        <dbReference type="EMBL" id="KAK7535212.1"/>
    </source>
</evidence>
<dbReference type="GeneID" id="92030146"/>
<keyword evidence="1" id="KW-0548">Nucleotidyltransferase</keyword>
<feature type="domain" description="RDRP core" evidence="3">
    <location>
        <begin position="110"/>
        <end position="795"/>
    </location>
</feature>
<keyword evidence="5" id="KW-1185">Reference proteome</keyword>
<comment type="catalytic activity">
    <reaction evidence="1">
        <text>RNA(n) + a ribonucleoside 5'-triphosphate = RNA(n+1) + diphosphate</text>
        <dbReference type="Rhea" id="RHEA:21248"/>
        <dbReference type="Rhea" id="RHEA-COMP:14527"/>
        <dbReference type="Rhea" id="RHEA-COMP:17342"/>
        <dbReference type="ChEBI" id="CHEBI:33019"/>
        <dbReference type="ChEBI" id="CHEBI:61557"/>
        <dbReference type="ChEBI" id="CHEBI:140395"/>
        <dbReference type="EC" id="2.7.7.48"/>
    </reaction>
</comment>
<evidence type="ECO:0000256" key="2">
    <source>
        <dbReference type="SAM" id="Coils"/>
    </source>
</evidence>
<dbReference type="Pfam" id="PF05183">
    <property type="entry name" value="RdRP"/>
    <property type="match status" value="1"/>
</dbReference>
<reference evidence="4 5" key="1">
    <citation type="submission" date="2024-04" db="EMBL/GenBank/DDBJ databases">
        <title>Phyllosticta paracitricarpa is synonymous to the EU quarantine fungus P. citricarpa based on phylogenomic analyses.</title>
        <authorList>
            <consortium name="Lawrence Berkeley National Laboratory"/>
            <person name="Van ingen-buijs V.A."/>
            <person name="Van westerhoven A.C."/>
            <person name="Haridas S."/>
            <person name="Skiadas P."/>
            <person name="Martin F."/>
            <person name="Groenewald J.Z."/>
            <person name="Crous P.W."/>
            <person name="Seidl M.F."/>
        </authorList>
    </citation>
    <scope>NUCLEOTIDE SEQUENCE [LARGE SCALE GENOMIC DNA]</scope>
    <source>
        <strain evidence="4 5">CPC 17464</strain>
    </source>
</reference>
<proteinExistence type="inferred from homology"/>
<comment type="similarity">
    <text evidence="1">Belongs to the RdRP family.</text>
</comment>
<feature type="non-terminal residue" evidence="4">
    <location>
        <position position="1"/>
    </location>
</feature>
<keyword evidence="1" id="KW-0696">RNA-directed RNA polymerase</keyword>